<dbReference type="InterPro" id="IPR033123">
    <property type="entry name" value="GH11_dom"/>
</dbReference>
<sequence length="231" mass="24942">MFFSNVIAAAAVFAGAIASPVAPGGLENLSQRLNTRQSITPNGQGTNNGYFYSWWSDGMSPVTYTNEAGGAYSVNWQSGGNLVGGKGWQTGTSRSIQYTADWNPINNGNSYLTIYGWTRNPLIEYYVVENHGDYNPGSAGQSRGSVTVDGGVYDLYEATRTNAPSIDGTQTFKQFWAIRQQKRTSGTVNMDTIFKAWASNGMSLGTHDYQIVATEAYNSQGSSRVTVLSSA</sequence>
<keyword evidence="8 10" id="KW-0326">Glycosidase</keyword>
<proteinExistence type="inferred from homology"/>
<dbReference type="Proteomes" id="UP000028045">
    <property type="component" value="Unassembled WGS sequence"/>
</dbReference>
<evidence type="ECO:0000256" key="4">
    <source>
        <dbReference type="ARBA" id="ARBA00012590"/>
    </source>
</evidence>
<evidence type="ECO:0000256" key="2">
    <source>
        <dbReference type="ARBA" id="ARBA00004851"/>
    </source>
</evidence>
<dbReference type="SUPFAM" id="SSF49899">
    <property type="entry name" value="Concanavalin A-like lectins/glucanases"/>
    <property type="match status" value="1"/>
</dbReference>
<dbReference type="PROSITE" id="PS00776">
    <property type="entry name" value="GH11_1"/>
    <property type="match status" value="1"/>
</dbReference>
<reference evidence="14 15" key="1">
    <citation type="journal article" date="2014" name="BMC Genomics">
        <title>Comparative genome sequencing reveals chemotype-specific gene clusters in the toxigenic black mold Stachybotrys.</title>
        <authorList>
            <person name="Semeiks J."/>
            <person name="Borek D."/>
            <person name="Otwinowski Z."/>
            <person name="Grishin N.V."/>
        </authorList>
    </citation>
    <scope>NUCLEOTIDE SEQUENCE [LARGE SCALE GENOMIC DNA]</scope>
    <source>
        <strain evidence="15">CBS 109288 / IBT 7711</strain>
    </source>
</reference>
<gene>
    <name evidence="14" type="ORF">S7711_07115</name>
</gene>
<dbReference type="PANTHER" id="PTHR46828">
    <property type="entry name" value="ENDO-1,4-BETA-XYLANASE A-RELATED"/>
    <property type="match status" value="1"/>
</dbReference>
<dbReference type="GO" id="GO:0031176">
    <property type="term" value="F:endo-1,4-beta-xylanase activity"/>
    <property type="evidence" value="ECO:0007669"/>
    <property type="project" value="UniProtKB-UniRule"/>
</dbReference>
<comment type="pathway">
    <text evidence="2 10 11">Glycan degradation; xylan degradation.</text>
</comment>
<dbReference type="OrthoDB" id="2115822at2759"/>
<dbReference type="EMBL" id="KL648114">
    <property type="protein sequence ID" value="KEY71969.1"/>
    <property type="molecule type" value="Genomic_DNA"/>
</dbReference>
<evidence type="ECO:0000313" key="15">
    <source>
        <dbReference type="Proteomes" id="UP000028045"/>
    </source>
</evidence>
<name>A0A084B340_STACB</name>
<comment type="catalytic activity">
    <reaction evidence="1 10 11">
        <text>Endohydrolysis of (1-&gt;4)-beta-D-xylosidic linkages in xylans.</text>
        <dbReference type="EC" id="3.2.1.8"/>
    </reaction>
</comment>
<dbReference type="AlphaFoldDB" id="A0A084B340"/>
<dbReference type="InterPro" id="IPR018208">
    <property type="entry name" value="GH11_AS_1"/>
</dbReference>
<evidence type="ECO:0000256" key="6">
    <source>
        <dbReference type="ARBA" id="ARBA00022801"/>
    </source>
</evidence>
<protein>
    <recommendedName>
        <fullName evidence="4 10">Endo-1,4-beta-xylanase</fullName>
        <ecNumber evidence="4 10">3.2.1.8</ecNumber>
    </recommendedName>
</protein>
<evidence type="ECO:0000256" key="12">
    <source>
        <dbReference type="SAM" id="SignalP"/>
    </source>
</evidence>
<dbReference type="FunFam" id="2.60.120.180:FF:000001">
    <property type="entry name" value="Endo-1,4-beta-xylanase"/>
    <property type="match status" value="1"/>
</dbReference>
<dbReference type="GO" id="GO:0045493">
    <property type="term" value="P:xylan catabolic process"/>
    <property type="evidence" value="ECO:0007669"/>
    <property type="project" value="UniProtKB-UniRule"/>
</dbReference>
<dbReference type="PROSITE" id="PS51761">
    <property type="entry name" value="GH11_3"/>
    <property type="match status" value="1"/>
</dbReference>
<keyword evidence="15" id="KW-1185">Reference proteome</keyword>
<dbReference type="PRINTS" id="PR00911">
    <property type="entry name" value="GLHYDRLASE11"/>
</dbReference>
<organism evidence="14 15">
    <name type="scientific">Stachybotrys chartarum (strain CBS 109288 / IBT 7711)</name>
    <name type="common">Toxic black mold</name>
    <name type="synonym">Stilbospora chartarum</name>
    <dbReference type="NCBI Taxonomy" id="1280523"/>
    <lineage>
        <taxon>Eukaryota</taxon>
        <taxon>Fungi</taxon>
        <taxon>Dikarya</taxon>
        <taxon>Ascomycota</taxon>
        <taxon>Pezizomycotina</taxon>
        <taxon>Sordariomycetes</taxon>
        <taxon>Hypocreomycetidae</taxon>
        <taxon>Hypocreales</taxon>
        <taxon>Stachybotryaceae</taxon>
        <taxon>Stachybotrys</taxon>
    </lineage>
</organism>
<dbReference type="InterPro" id="IPR013320">
    <property type="entry name" value="ConA-like_dom_sf"/>
</dbReference>
<evidence type="ECO:0000256" key="8">
    <source>
        <dbReference type="ARBA" id="ARBA00023295"/>
    </source>
</evidence>
<evidence type="ECO:0000256" key="10">
    <source>
        <dbReference type="PROSITE-ProRule" id="PRU01097"/>
    </source>
</evidence>
<dbReference type="HOGENOM" id="CLU_052631_0_0_1"/>
<keyword evidence="12" id="KW-0732">Signal</keyword>
<accession>A0A084B340</accession>
<keyword evidence="5 10" id="KW-0858">Xylan degradation</keyword>
<keyword evidence="9 10" id="KW-0624">Polysaccharide degradation</keyword>
<evidence type="ECO:0000256" key="7">
    <source>
        <dbReference type="ARBA" id="ARBA00023277"/>
    </source>
</evidence>
<feature type="signal peptide" evidence="12">
    <location>
        <begin position="1"/>
        <end position="18"/>
    </location>
</feature>
<comment type="similarity">
    <text evidence="3 10 11">Belongs to the glycosyl hydrolase 11 (cellulase G) family.</text>
</comment>
<evidence type="ECO:0000256" key="5">
    <source>
        <dbReference type="ARBA" id="ARBA00022651"/>
    </source>
</evidence>
<feature type="domain" description="GH11" evidence="13">
    <location>
        <begin position="38"/>
        <end position="228"/>
    </location>
</feature>
<evidence type="ECO:0000256" key="3">
    <source>
        <dbReference type="ARBA" id="ARBA00007792"/>
    </source>
</evidence>
<feature type="active site" description="Nucleophile" evidence="10">
    <location>
        <position position="124"/>
    </location>
</feature>
<evidence type="ECO:0000313" key="14">
    <source>
        <dbReference type="EMBL" id="KEY71969.1"/>
    </source>
</evidence>
<evidence type="ECO:0000256" key="9">
    <source>
        <dbReference type="ARBA" id="ARBA00023326"/>
    </source>
</evidence>
<feature type="active site" description="Proton donor" evidence="10">
    <location>
        <position position="215"/>
    </location>
</feature>
<dbReference type="InterPro" id="IPR001137">
    <property type="entry name" value="Glyco_hydro_11"/>
</dbReference>
<dbReference type="UniPathway" id="UPA00114"/>
<evidence type="ECO:0000259" key="13">
    <source>
        <dbReference type="PROSITE" id="PS51761"/>
    </source>
</evidence>
<dbReference type="PANTHER" id="PTHR46828:SF3">
    <property type="entry name" value="ENDO-1,4-BETA-XYLANASE"/>
    <property type="match status" value="1"/>
</dbReference>
<dbReference type="Gene3D" id="2.60.120.180">
    <property type="match status" value="1"/>
</dbReference>
<dbReference type="InterPro" id="IPR013319">
    <property type="entry name" value="GH11/12"/>
</dbReference>
<keyword evidence="6 10" id="KW-0378">Hydrolase</keyword>
<evidence type="ECO:0000256" key="11">
    <source>
        <dbReference type="RuleBase" id="RU362015"/>
    </source>
</evidence>
<feature type="chain" id="PRO_5001771352" description="Endo-1,4-beta-xylanase" evidence="12">
    <location>
        <begin position="19"/>
        <end position="231"/>
    </location>
</feature>
<dbReference type="Pfam" id="PF00457">
    <property type="entry name" value="Glyco_hydro_11"/>
    <property type="match status" value="1"/>
</dbReference>
<evidence type="ECO:0000256" key="1">
    <source>
        <dbReference type="ARBA" id="ARBA00000681"/>
    </source>
</evidence>
<keyword evidence="7 10" id="KW-0119">Carbohydrate metabolism</keyword>
<dbReference type="EC" id="3.2.1.8" evidence="4 10"/>